<reference evidence="1" key="1">
    <citation type="submission" date="2021-06" db="EMBL/GenBank/DDBJ databases">
        <authorList>
            <person name="Kallberg Y."/>
            <person name="Tangrot J."/>
            <person name="Rosling A."/>
        </authorList>
    </citation>
    <scope>NUCLEOTIDE SEQUENCE</scope>
    <source>
        <strain evidence="1">CL551</strain>
    </source>
</reference>
<evidence type="ECO:0000313" key="2">
    <source>
        <dbReference type="Proteomes" id="UP000789342"/>
    </source>
</evidence>
<dbReference type="AlphaFoldDB" id="A0A9N9NXN4"/>
<evidence type="ECO:0000313" key="1">
    <source>
        <dbReference type="EMBL" id="CAG8782960.1"/>
    </source>
</evidence>
<comment type="caution">
    <text evidence="1">The sequence shown here is derived from an EMBL/GenBank/DDBJ whole genome shotgun (WGS) entry which is preliminary data.</text>
</comment>
<accession>A0A9N9NXN4</accession>
<dbReference type="EMBL" id="CAJVPV010054233">
    <property type="protein sequence ID" value="CAG8782960.1"/>
    <property type="molecule type" value="Genomic_DNA"/>
</dbReference>
<feature type="non-terminal residue" evidence="1">
    <location>
        <position position="74"/>
    </location>
</feature>
<name>A0A9N9NXN4_9GLOM</name>
<feature type="non-terminal residue" evidence="1">
    <location>
        <position position="1"/>
    </location>
</feature>
<sequence>VTRHSQEEWIIYIIDVDFIRCLCSAFHIRLDHEGLDVVDDTLLVASDFRCGVSEILFSLAIGDRHDLRIVIVHL</sequence>
<dbReference type="Proteomes" id="UP000789342">
    <property type="component" value="Unassembled WGS sequence"/>
</dbReference>
<organism evidence="1 2">
    <name type="scientific">Acaulospora morrowiae</name>
    <dbReference type="NCBI Taxonomy" id="94023"/>
    <lineage>
        <taxon>Eukaryota</taxon>
        <taxon>Fungi</taxon>
        <taxon>Fungi incertae sedis</taxon>
        <taxon>Mucoromycota</taxon>
        <taxon>Glomeromycotina</taxon>
        <taxon>Glomeromycetes</taxon>
        <taxon>Diversisporales</taxon>
        <taxon>Acaulosporaceae</taxon>
        <taxon>Acaulospora</taxon>
    </lineage>
</organism>
<protein>
    <submittedName>
        <fullName evidence="1">11586_t:CDS:1</fullName>
    </submittedName>
</protein>
<gene>
    <name evidence="1" type="ORF">AMORRO_LOCUS17484</name>
</gene>
<keyword evidence="2" id="KW-1185">Reference proteome</keyword>
<proteinExistence type="predicted"/>